<dbReference type="OrthoDB" id="2082235at2"/>
<dbReference type="RefSeq" id="WP_012923998.1">
    <property type="nucleotide sequence ID" value="NC_013729.1"/>
</dbReference>
<dbReference type="EMBL" id="CP001736">
    <property type="protein sequence ID" value="ADB35446.1"/>
    <property type="molecule type" value="Genomic_DNA"/>
</dbReference>
<dbReference type="STRING" id="479435.Kfla_6449"/>
<proteinExistence type="predicted"/>
<reference evidence="2" key="1">
    <citation type="submission" date="2009-09" db="EMBL/GenBank/DDBJ databases">
        <title>The complete genome of Kribbella flavida DSM 17836.</title>
        <authorList>
            <consortium name="US DOE Joint Genome Institute (JGI-PGF)"/>
            <person name="Lucas S."/>
            <person name="Copeland A."/>
            <person name="Lapidus A."/>
            <person name="Glavina del Rio T."/>
            <person name="Dalin E."/>
            <person name="Tice H."/>
            <person name="Bruce D."/>
            <person name="Goodwin L."/>
            <person name="Pitluck S."/>
            <person name="Kyrpides N."/>
            <person name="Mavromatis K."/>
            <person name="Ivanova N."/>
            <person name="Saunders E."/>
            <person name="Brettin T."/>
            <person name="Detter J.C."/>
            <person name="Han C."/>
            <person name="Larimer F."/>
            <person name="Land M."/>
            <person name="Hauser L."/>
            <person name="Markowitz V."/>
            <person name="Cheng J.-F."/>
            <person name="Hugenholtz P."/>
            <person name="Woyke T."/>
            <person name="Wu D."/>
            <person name="Pukall R."/>
            <person name="Klenk H.-P."/>
            <person name="Eisen J.A."/>
        </authorList>
    </citation>
    <scope>NUCLEOTIDE SEQUENCE [LARGE SCALE GENOMIC DNA]</scope>
    <source>
        <strain evidence="2">DSM 17836 / JCM 10339 / NBRC 14399</strain>
    </source>
</reference>
<evidence type="ECO:0000313" key="2">
    <source>
        <dbReference type="Proteomes" id="UP000007967"/>
    </source>
</evidence>
<reference evidence="1 2" key="2">
    <citation type="journal article" date="2010" name="Stand. Genomic Sci.">
        <title>Complete genome sequence of Kribbella flavida type strain (IFO 14399).</title>
        <authorList>
            <person name="Pukall R."/>
            <person name="Lapidus A."/>
            <person name="Glavina Del Rio T."/>
            <person name="Copeland A."/>
            <person name="Tice H."/>
            <person name="Cheng J.-F."/>
            <person name="Lucas S."/>
            <person name="Chen F."/>
            <person name="Nolan M."/>
            <person name="LaButti K."/>
            <person name="Pati A."/>
            <person name="Ivanova N."/>
            <person name="Mavrommatis K."/>
            <person name="Mikhailova N."/>
            <person name="Pitluck S."/>
            <person name="Bruce D."/>
            <person name="Goodwin L."/>
            <person name="Land M."/>
            <person name="Hauser L."/>
            <person name="Chang Y.-J."/>
            <person name="Jeffries C.D."/>
            <person name="Chen A."/>
            <person name="Palaniappan K."/>
            <person name="Chain P."/>
            <person name="Rohde M."/>
            <person name="Goeker M."/>
            <person name="Bristow J."/>
            <person name="Eisen J.A."/>
            <person name="Markowitz V."/>
            <person name="Hugenholtz P."/>
            <person name="Kyrpides N.C."/>
            <person name="Klenk H.-P."/>
            <person name="Brettin T."/>
        </authorList>
    </citation>
    <scope>NUCLEOTIDE SEQUENCE [LARGE SCALE GENOMIC DNA]</scope>
    <source>
        <strain evidence="2">DSM 17836 / JCM 10339 / NBRC 14399</strain>
    </source>
</reference>
<dbReference type="Proteomes" id="UP000007967">
    <property type="component" value="Chromosome"/>
</dbReference>
<evidence type="ECO:0000313" key="1">
    <source>
        <dbReference type="EMBL" id="ADB35446.1"/>
    </source>
</evidence>
<dbReference type="Gene3D" id="3.90.1140.10">
    <property type="entry name" value="Cyclic phosphodiesterase"/>
    <property type="match status" value="1"/>
</dbReference>
<dbReference type="HOGENOM" id="CLU_111966_0_0_11"/>
<accession>D2PY78</accession>
<dbReference type="AlphaFoldDB" id="D2PY78"/>
<dbReference type="SUPFAM" id="SSF55144">
    <property type="entry name" value="LigT-like"/>
    <property type="match status" value="1"/>
</dbReference>
<gene>
    <name evidence="1" type="ordered locus">Kfla_6449</name>
</gene>
<name>D2PY78_KRIFD</name>
<dbReference type="eggNOG" id="COG1514">
    <property type="taxonomic scope" value="Bacteria"/>
</dbReference>
<keyword evidence="2" id="KW-1185">Reference proteome</keyword>
<dbReference type="Pfam" id="PF13563">
    <property type="entry name" value="2_5_RNA_ligase2"/>
    <property type="match status" value="1"/>
</dbReference>
<evidence type="ECO:0008006" key="3">
    <source>
        <dbReference type="Google" id="ProtNLM"/>
    </source>
</evidence>
<organism evidence="1 2">
    <name type="scientific">Kribbella flavida (strain DSM 17836 / JCM 10339 / NBRC 14399)</name>
    <dbReference type="NCBI Taxonomy" id="479435"/>
    <lineage>
        <taxon>Bacteria</taxon>
        <taxon>Bacillati</taxon>
        <taxon>Actinomycetota</taxon>
        <taxon>Actinomycetes</taxon>
        <taxon>Propionibacteriales</taxon>
        <taxon>Kribbellaceae</taxon>
        <taxon>Kribbella</taxon>
    </lineage>
</organism>
<sequence>MSRFDPVWPEPTGPTAILVALPELAEFTDRWRSVSYSADRPDLPLSERVPPHVTVLVPWVTDPSPDDVQRLTDAVADVIPFEVSFSSAGRFEDGTAWLLPEPYDEILALTNAVLFAFPECPPYGGKHLDPHPHLTICAAGQGGPKVVAEAEEALAVEPPPAVLLDDLTIWREGEDRVWQLIGSVPLGSGA</sequence>
<dbReference type="KEGG" id="kfl:Kfla_6449"/>
<protein>
    <recommendedName>
        <fullName evidence="3">2'-5' RNA ligase family protein</fullName>
    </recommendedName>
</protein>
<dbReference type="InterPro" id="IPR009097">
    <property type="entry name" value="Cyclic_Pdiesterase"/>
</dbReference>